<dbReference type="AlphaFoldDB" id="A0A1M8A6N7"/>
<dbReference type="GO" id="GO:0005655">
    <property type="term" value="C:nucleolar ribonuclease P complex"/>
    <property type="evidence" value="ECO:0007669"/>
    <property type="project" value="TreeGrafter"/>
</dbReference>
<dbReference type="STRING" id="1230383.A0A1M8A6N7"/>
<dbReference type="GO" id="GO:0000171">
    <property type="term" value="F:ribonuclease MRP activity"/>
    <property type="evidence" value="ECO:0007669"/>
    <property type="project" value="TreeGrafter"/>
</dbReference>
<dbReference type="EMBL" id="LT671823">
    <property type="protein sequence ID" value="SHO78018.1"/>
    <property type="molecule type" value="Genomic_DNA"/>
</dbReference>
<dbReference type="Pfam" id="PF08228">
    <property type="entry name" value="RNase_P_pop3"/>
    <property type="match status" value="1"/>
</dbReference>
<accession>A0A1M8A6N7</accession>
<dbReference type="PANTHER" id="PTHR28272:SF1">
    <property type="entry name" value="RIBONUCLEASES P_MRP PROTEIN SUBUNIT POP3"/>
    <property type="match status" value="1"/>
</dbReference>
<dbReference type="Proteomes" id="UP000186303">
    <property type="component" value="Chromosome 3"/>
</dbReference>
<dbReference type="PANTHER" id="PTHR28272">
    <property type="entry name" value="RIBONUCLEASES P/MRP PROTEIN SUBUNIT POP3"/>
    <property type="match status" value="1"/>
</dbReference>
<feature type="compositionally biased region" description="Basic residues" evidence="1">
    <location>
        <begin position="10"/>
        <end position="24"/>
    </location>
</feature>
<dbReference type="InterPro" id="IPR013241">
    <property type="entry name" value="RNase_P_Pop3"/>
</dbReference>
<dbReference type="GO" id="GO:0006364">
    <property type="term" value="P:rRNA processing"/>
    <property type="evidence" value="ECO:0007669"/>
    <property type="project" value="InterPro"/>
</dbReference>
<dbReference type="GO" id="GO:0004526">
    <property type="term" value="F:ribonuclease P activity"/>
    <property type="evidence" value="ECO:0007669"/>
    <property type="project" value="TreeGrafter"/>
</dbReference>
<dbReference type="GO" id="GO:0008033">
    <property type="term" value="P:tRNA processing"/>
    <property type="evidence" value="ECO:0007669"/>
    <property type="project" value="InterPro"/>
</dbReference>
<evidence type="ECO:0000256" key="1">
    <source>
        <dbReference type="SAM" id="MobiDB-lite"/>
    </source>
</evidence>
<feature type="region of interest" description="Disordered" evidence="1">
    <location>
        <begin position="1"/>
        <end position="32"/>
    </location>
</feature>
<sequence length="289" mass="32068">MASRESIRRVQSHSKVHTQRHKARRDGAHGKDAKILAAAKSGDTRSPRKRVFRPVLTSPFTCSWPRIARVDGDTLLNMLVEALTELPRDPQRASPLYTAGINSVTRALEERIQAVREGNELDNRIPHLLFVCVADMEPPTLVAHLPMLTASYNAVVSNEPPSSATTPGDSDSVDPRIPWSSSSSMKKLSRPVILVPLPEGSELVLSTALGIRRLSALLLYSFTDQQPWTRLERHIWNTLGMDTALRGFRLPWLDKSCAALRPVCMKHVASSAPFTVTSKKRTKQVPHPP</sequence>
<reference evidence="3" key="1">
    <citation type="journal article" date="2017" name="Nucleic Acids Res.">
        <title>Proteogenomics produces comprehensive and highly accurate protein-coding gene annotation in a complete genome assembly of Malassezia sympodialis.</title>
        <authorList>
            <person name="Zhu Y."/>
            <person name="Engstroem P.G."/>
            <person name="Tellgren-Roth C."/>
            <person name="Baudo C.D."/>
            <person name="Kennell J.C."/>
            <person name="Sun S."/>
            <person name="Billmyre R.B."/>
            <person name="Schroeder M.S."/>
            <person name="Andersson A."/>
            <person name="Holm T."/>
            <person name="Sigurgeirsson B."/>
            <person name="Wu G."/>
            <person name="Sankaranarayanan S.R."/>
            <person name="Siddharthan R."/>
            <person name="Sanyal K."/>
            <person name="Lundeberg J."/>
            <person name="Nystedt B."/>
            <person name="Boekhout T."/>
            <person name="Dawson T.L. Jr."/>
            <person name="Heitman J."/>
            <person name="Scheynius A."/>
            <person name="Lehtioe J."/>
        </authorList>
    </citation>
    <scope>NUCLEOTIDE SEQUENCE [LARGE SCALE GENOMIC DNA]</scope>
    <source>
        <strain evidence="3">ATCC 42132</strain>
    </source>
</reference>
<organism evidence="2 3">
    <name type="scientific">Malassezia sympodialis (strain ATCC 42132)</name>
    <name type="common">Atopic eczema-associated yeast</name>
    <dbReference type="NCBI Taxonomy" id="1230383"/>
    <lineage>
        <taxon>Eukaryota</taxon>
        <taxon>Fungi</taxon>
        <taxon>Dikarya</taxon>
        <taxon>Basidiomycota</taxon>
        <taxon>Ustilaginomycotina</taxon>
        <taxon>Malasseziomycetes</taxon>
        <taxon>Malasseziales</taxon>
        <taxon>Malasseziaceae</taxon>
        <taxon>Malassezia</taxon>
    </lineage>
</organism>
<proteinExistence type="predicted"/>
<feature type="compositionally biased region" description="Polar residues" evidence="1">
    <location>
        <begin position="157"/>
        <end position="169"/>
    </location>
</feature>
<protein>
    <submittedName>
        <fullName evidence="2">Uncharacterized protein</fullName>
    </submittedName>
</protein>
<dbReference type="GO" id="GO:0034965">
    <property type="term" value="P:intronic box C/D snoRNA processing"/>
    <property type="evidence" value="ECO:0007669"/>
    <property type="project" value="TreeGrafter"/>
</dbReference>
<feature type="region of interest" description="Disordered" evidence="1">
    <location>
        <begin position="157"/>
        <end position="182"/>
    </location>
</feature>
<dbReference type="OrthoDB" id="20109at2759"/>
<gene>
    <name evidence="2" type="ORF">MSYG_2360</name>
</gene>
<name>A0A1M8A6N7_MALS4</name>
<keyword evidence="3" id="KW-1185">Reference proteome</keyword>
<dbReference type="VEuPathDB" id="FungiDB:MSYG_2360"/>
<evidence type="ECO:0000313" key="3">
    <source>
        <dbReference type="Proteomes" id="UP000186303"/>
    </source>
</evidence>
<dbReference type="GO" id="GO:0005829">
    <property type="term" value="C:cytosol"/>
    <property type="evidence" value="ECO:0007669"/>
    <property type="project" value="TreeGrafter"/>
</dbReference>
<dbReference type="GO" id="GO:0000172">
    <property type="term" value="C:ribonuclease MRP complex"/>
    <property type="evidence" value="ECO:0007669"/>
    <property type="project" value="TreeGrafter"/>
</dbReference>
<evidence type="ECO:0000313" key="2">
    <source>
        <dbReference type="EMBL" id="SHO78018.1"/>
    </source>
</evidence>